<dbReference type="EMBL" id="CP042469">
    <property type="protein sequence ID" value="QOX65424.1"/>
    <property type="molecule type" value="Genomic_DNA"/>
</dbReference>
<gene>
    <name evidence="1" type="ORF">FRZ06_19720</name>
</gene>
<reference evidence="1" key="1">
    <citation type="submission" date="2019-08" db="EMBL/GenBank/DDBJ databases">
        <title>Genome sequence of Clostridiales bacterium MT110.</title>
        <authorList>
            <person name="Cao J."/>
        </authorList>
    </citation>
    <scope>NUCLEOTIDE SEQUENCE</scope>
    <source>
        <strain evidence="1">MT110</strain>
    </source>
</reference>
<accession>A0ACD1AGH5</accession>
<dbReference type="Proteomes" id="UP000594014">
    <property type="component" value="Chromosome"/>
</dbReference>
<protein>
    <submittedName>
        <fullName evidence="1">NUDIX hydrolase</fullName>
    </submittedName>
</protein>
<evidence type="ECO:0000313" key="1">
    <source>
        <dbReference type="EMBL" id="QOX65424.1"/>
    </source>
</evidence>
<evidence type="ECO:0000313" key="2">
    <source>
        <dbReference type="Proteomes" id="UP000594014"/>
    </source>
</evidence>
<keyword evidence="2" id="KW-1185">Reference proteome</keyword>
<name>A0ACD1AGH5_9FIRM</name>
<organism evidence="1 2">
    <name type="scientific">Anoxybacterium hadale</name>
    <dbReference type="NCBI Taxonomy" id="3408580"/>
    <lineage>
        <taxon>Bacteria</taxon>
        <taxon>Bacillati</taxon>
        <taxon>Bacillota</taxon>
        <taxon>Clostridia</taxon>
        <taxon>Peptostreptococcales</taxon>
        <taxon>Anaerovoracaceae</taxon>
        <taxon>Anoxybacterium</taxon>
    </lineage>
</organism>
<proteinExistence type="predicted"/>
<sequence>MWTGGVRVILPDEEGRILMVKQCHEGKDIWMAPGGGIEEHEDAAQAAVREVMEETGLEISVKRLLWHVEEVSEERGQRFVNFFLGEVTGGTLGLGSDPEFDEAGQVLREVRFLTKKELLSLEHLYPEYLRTELWEALEPVHYPNEVFRLRK</sequence>
<keyword evidence="1" id="KW-0378">Hydrolase</keyword>